<accession>A0A9N9PZ12</accession>
<dbReference type="Gene3D" id="3.40.367.20">
    <property type="match status" value="1"/>
</dbReference>
<dbReference type="Pfam" id="PF03727">
    <property type="entry name" value="Hexokinase_2"/>
    <property type="match status" value="1"/>
</dbReference>
<keyword evidence="4 6" id="KW-0418">Kinase</keyword>
<dbReference type="OrthoDB" id="419537at2759"/>
<keyword evidence="2 6" id="KW-0808">Transferase</keyword>
<dbReference type="GO" id="GO:0005829">
    <property type="term" value="C:cytosol"/>
    <property type="evidence" value="ECO:0007669"/>
    <property type="project" value="TreeGrafter"/>
</dbReference>
<dbReference type="GO" id="GO:0006096">
    <property type="term" value="P:glycolytic process"/>
    <property type="evidence" value="ECO:0007669"/>
    <property type="project" value="UniProtKB-KW"/>
</dbReference>
<evidence type="ECO:0000256" key="1">
    <source>
        <dbReference type="ARBA" id="ARBA00009225"/>
    </source>
</evidence>
<reference evidence="9" key="1">
    <citation type="submission" date="2021-07" db="EMBL/GenBank/DDBJ databases">
        <authorList>
            <person name="Durling M."/>
        </authorList>
    </citation>
    <scope>NUCLEOTIDE SEQUENCE</scope>
</reference>
<dbReference type="GO" id="GO:0001678">
    <property type="term" value="P:intracellular glucose homeostasis"/>
    <property type="evidence" value="ECO:0007669"/>
    <property type="project" value="InterPro"/>
</dbReference>
<keyword evidence="6" id="KW-0324">Glycolysis</keyword>
<dbReference type="PANTHER" id="PTHR19443:SF29">
    <property type="entry name" value="PHOSPHOTRANSFERASE"/>
    <property type="match status" value="1"/>
</dbReference>
<dbReference type="GO" id="GO:0005524">
    <property type="term" value="F:ATP binding"/>
    <property type="evidence" value="ECO:0007669"/>
    <property type="project" value="UniProtKB-UniRule"/>
</dbReference>
<dbReference type="GO" id="GO:0005536">
    <property type="term" value="F:D-glucose binding"/>
    <property type="evidence" value="ECO:0007669"/>
    <property type="project" value="InterPro"/>
</dbReference>
<dbReference type="GO" id="GO:0005739">
    <property type="term" value="C:mitochondrion"/>
    <property type="evidence" value="ECO:0007669"/>
    <property type="project" value="TreeGrafter"/>
</dbReference>
<evidence type="ECO:0000256" key="4">
    <source>
        <dbReference type="ARBA" id="ARBA00022777"/>
    </source>
</evidence>
<keyword evidence="10" id="KW-1185">Reference proteome</keyword>
<evidence type="ECO:0000313" key="10">
    <source>
        <dbReference type="Proteomes" id="UP000701801"/>
    </source>
</evidence>
<evidence type="ECO:0000259" key="8">
    <source>
        <dbReference type="Pfam" id="PF03727"/>
    </source>
</evidence>
<dbReference type="PRINTS" id="PR00475">
    <property type="entry name" value="HEXOKINASE"/>
</dbReference>
<dbReference type="GO" id="GO:0008865">
    <property type="term" value="F:fructokinase activity"/>
    <property type="evidence" value="ECO:0007669"/>
    <property type="project" value="TreeGrafter"/>
</dbReference>
<dbReference type="GO" id="GO:0004340">
    <property type="term" value="F:glucokinase activity"/>
    <property type="evidence" value="ECO:0007669"/>
    <property type="project" value="TreeGrafter"/>
</dbReference>
<dbReference type="Gene3D" id="3.30.420.40">
    <property type="match status" value="1"/>
</dbReference>
<dbReference type="PANTHER" id="PTHR19443">
    <property type="entry name" value="HEXOKINASE"/>
    <property type="match status" value="1"/>
</dbReference>
<gene>
    <name evidence="9" type="ORF">HYALB_00005197</name>
</gene>
<sequence length="540" mass="58831">MAILEVLTLEAFLRPLEIDIHKIHGLARSLATTYERLARESKDQFLSTPISDSILRPDGDTGGRYLAIDIGGTNLRVGFIELLEPEAETVGLDSISAIANGEPKETSRVRRQLEKSWPIGEQLKRNKAEDLFAWIGSCIAEVVGDGCKVWAGELPEEIPLGVTFSFPMIQHTLSHATLMSMGKGFAITSNSDLGKLLIEGYKSVRNPTLRTIKIHAIVNDSVATLVSFAYQLRSNPKRKAAMGLIVGTGCNATIPLALNKLHASKRPAQVKVLNDSAASDDTKITVNTEWSINGSAPALRESNFITRWDEVLDSQGDTPGFMPFEYMTAGRYLGELGRLILLDYFIHHLGIVRRNLPPSLLERHGLSTSFLGNLGPHLQHIEPSMLRQLEKELPPAEHAEAFHWTEETADVVYKVGKAIQVRAAGMTAAAIIGLLACADEISLSPLPTPNSTPEHKITNGNRISPPNKIEELMVGYTGGCISHFQDFLEDCQRILDEIMDAEFGEKVNGIPRVVLTPCHDGGIIGAGILAGTVKVISSSS</sequence>
<dbReference type="CDD" id="cd24000">
    <property type="entry name" value="ASKHA_NBD_HK"/>
    <property type="match status" value="1"/>
</dbReference>
<organism evidence="9 10">
    <name type="scientific">Hymenoscyphus albidus</name>
    <dbReference type="NCBI Taxonomy" id="595503"/>
    <lineage>
        <taxon>Eukaryota</taxon>
        <taxon>Fungi</taxon>
        <taxon>Dikarya</taxon>
        <taxon>Ascomycota</taxon>
        <taxon>Pezizomycotina</taxon>
        <taxon>Leotiomycetes</taxon>
        <taxon>Helotiales</taxon>
        <taxon>Helotiaceae</taxon>
        <taxon>Hymenoscyphus</taxon>
    </lineage>
</organism>
<evidence type="ECO:0000256" key="3">
    <source>
        <dbReference type="ARBA" id="ARBA00022741"/>
    </source>
</evidence>
<feature type="domain" description="Hexokinase C-terminal" evidence="8">
    <location>
        <begin position="242"/>
        <end position="530"/>
    </location>
</feature>
<dbReference type="SUPFAM" id="SSF53067">
    <property type="entry name" value="Actin-like ATPase domain"/>
    <property type="match status" value="2"/>
</dbReference>
<dbReference type="EMBL" id="CAJVRM010000351">
    <property type="protein sequence ID" value="CAG8980023.1"/>
    <property type="molecule type" value="Genomic_DNA"/>
</dbReference>
<proteinExistence type="inferred from homology"/>
<comment type="caution">
    <text evidence="9">The sequence shown here is derived from an EMBL/GenBank/DDBJ whole genome shotgun (WGS) entry which is preliminary data.</text>
</comment>
<evidence type="ECO:0000256" key="6">
    <source>
        <dbReference type="RuleBase" id="RU362007"/>
    </source>
</evidence>
<dbReference type="EC" id="2.7.1.-" evidence="6"/>
<dbReference type="AlphaFoldDB" id="A0A9N9PZ12"/>
<evidence type="ECO:0000256" key="2">
    <source>
        <dbReference type="ARBA" id="ARBA00022679"/>
    </source>
</evidence>
<dbReference type="GO" id="GO:0019158">
    <property type="term" value="F:mannokinase activity"/>
    <property type="evidence" value="ECO:0007669"/>
    <property type="project" value="TreeGrafter"/>
</dbReference>
<feature type="domain" description="Hexokinase N-terminal" evidence="7">
    <location>
        <begin position="9"/>
        <end position="230"/>
    </location>
</feature>
<dbReference type="InterPro" id="IPR022672">
    <property type="entry name" value="Hexokinase_N"/>
</dbReference>
<name>A0A9N9PZ12_9HELO</name>
<dbReference type="InterPro" id="IPR001312">
    <property type="entry name" value="Hexokinase"/>
</dbReference>
<protein>
    <recommendedName>
        <fullName evidence="6">Phosphotransferase</fullName>
        <ecNumber evidence="6">2.7.1.-</ecNumber>
    </recommendedName>
</protein>
<dbReference type="GO" id="GO:0006013">
    <property type="term" value="P:mannose metabolic process"/>
    <property type="evidence" value="ECO:0007669"/>
    <property type="project" value="TreeGrafter"/>
</dbReference>
<dbReference type="PROSITE" id="PS51748">
    <property type="entry name" value="HEXOKINASE_2"/>
    <property type="match status" value="1"/>
</dbReference>
<evidence type="ECO:0000256" key="5">
    <source>
        <dbReference type="ARBA" id="ARBA00022840"/>
    </source>
</evidence>
<dbReference type="Pfam" id="PF00349">
    <property type="entry name" value="Hexokinase_1"/>
    <property type="match status" value="1"/>
</dbReference>
<evidence type="ECO:0000313" key="9">
    <source>
        <dbReference type="EMBL" id="CAG8980023.1"/>
    </source>
</evidence>
<comment type="similarity">
    <text evidence="1 6">Belongs to the hexokinase family.</text>
</comment>
<keyword evidence="3 6" id="KW-0547">Nucleotide-binding</keyword>
<dbReference type="GO" id="GO:0006006">
    <property type="term" value="P:glucose metabolic process"/>
    <property type="evidence" value="ECO:0007669"/>
    <property type="project" value="TreeGrafter"/>
</dbReference>
<evidence type="ECO:0000259" key="7">
    <source>
        <dbReference type="Pfam" id="PF00349"/>
    </source>
</evidence>
<dbReference type="InterPro" id="IPR043129">
    <property type="entry name" value="ATPase_NBD"/>
</dbReference>
<dbReference type="Proteomes" id="UP000701801">
    <property type="component" value="Unassembled WGS sequence"/>
</dbReference>
<dbReference type="InterPro" id="IPR022673">
    <property type="entry name" value="Hexokinase_C"/>
</dbReference>
<keyword evidence="5 6" id="KW-0067">ATP-binding</keyword>